<evidence type="ECO:0000256" key="4">
    <source>
        <dbReference type="ARBA" id="ARBA00022605"/>
    </source>
</evidence>
<evidence type="ECO:0000256" key="7">
    <source>
        <dbReference type="ARBA" id="ARBA00025475"/>
    </source>
</evidence>
<comment type="catalytic activity">
    <reaction evidence="8 9">
        <text>5-[(5-phospho-1-deoxy-D-ribulos-1-ylimino)methylamino]-1-(5-phospho-beta-D-ribosyl)imidazole-4-carboxamide + L-glutamine = D-erythro-1-(imidazol-4-yl)glycerol 3-phosphate + 5-amino-1-(5-phospho-beta-D-ribosyl)imidazole-4-carboxamide + L-glutamate + H(+)</text>
        <dbReference type="Rhea" id="RHEA:24793"/>
        <dbReference type="ChEBI" id="CHEBI:15378"/>
        <dbReference type="ChEBI" id="CHEBI:29985"/>
        <dbReference type="ChEBI" id="CHEBI:58278"/>
        <dbReference type="ChEBI" id="CHEBI:58359"/>
        <dbReference type="ChEBI" id="CHEBI:58475"/>
        <dbReference type="ChEBI" id="CHEBI:58525"/>
        <dbReference type="EC" id="4.3.2.10"/>
    </reaction>
</comment>
<dbReference type="PANTHER" id="PTHR21235:SF2">
    <property type="entry name" value="IMIDAZOLE GLYCEROL PHOSPHATE SYNTHASE HISHF"/>
    <property type="match status" value="1"/>
</dbReference>
<dbReference type="KEGG" id="tpi:TREPR_3207"/>
<keyword evidence="5 9" id="KW-0368">Histidine biosynthesis</keyword>
<dbReference type="OrthoDB" id="9781903at2"/>
<organism evidence="11 12">
    <name type="scientific">Treponema primitia (strain ATCC BAA-887 / DSM 12427 / ZAS-2)</name>
    <dbReference type="NCBI Taxonomy" id="545694"/>
    <lineage>
        <taxon>Bacteria</taxon>
        <taxon>Pseudomonadati</taxon>
        <taxon>Spirochaetota</taxon>
        <taxon>Spirochaetia</taxon>
        <taxon>Spirochaetales</taxon>
        <taxon>Treponemataceae</taxon>
        <taxon>Treponema</taxon>
    </lineage>
</organism>
<dbReference type="Gene3D" id="3.20.20.70">
    <property type="entry name" value="Aldolase class I"/>
    <property type="match status" value="1"/>
</dbReference>
<dbReference type="InterPro" id="IPR050064">
    <property type="entry name" value="IGPS_HisA/HisF"/>
</dbReference>
<dbReference type="PANTHER" id="PTHR21235">
    <property type="entry name" value="IMIDAZOLE GLYCEROL PHOSPHATE SYNTHASE SUBUNIT HISF/H IGP SYNTHASE SUBUNIT HISF/H"/>
    <property type="match status" value="1"/>
</dbReference>
<evidence type="ECO:0000313" key="11">
    <source>
        <dbReference type="EMBL" id="AEF85266.1"/>
    </source>
</evidence>
<reference evidence="12" key="1">
    <citation type="submission" date="2009-12" db="EMBL/GenBank/DDBJ databases">
        <title>Complete sequence of Treponema primitia strain ZAS-2.</title>
        <authorList>
            <person name="Tetu S.G."/>
            <person name="Matson E."/>
            <person name="Ren Q."/>
            <person name="Seshadri R."/>
            <person name="Elbourne L."/>
            <person name="Hassan K.A."/>
            <person name="Durkin A."/>
            <person name="Radune D."/>
            <person name="Mohamoud Y."/>
            <person name="Shay R."/>
            <person name="Jin S."/>
            <person name="Zhang X."/>
            <person name="Lucey K."/>
            <person name="Ballor N.R."/>
            <person name="Ottesen E."/>
            <person name="Rosenthal R."/>
            <person name="Allen A."/>
            <person name="Leadbetter J.R."/>
            <person name="Paulsen I.T."/>
        </authorList>
    </citation>
    <scope>NUCLEOTIDE SEQUENCE [LARGE SCALE GENOMIC DNA]</scope>
    <source>
        <strain evidence="12">ATCC BAA-887 / DSM 12427 / ZAS-2</strain>
    </source>
</reference>
<dbReference type="HAMAP" id="MF_01013">
    <property type="entry name" value="HisF"/>
    <property type="match status" value="1"/>
</dbReference>
<comment type="subcellular location">
    <subcellularLocation>
        <location evidence="9">Cytoplasm</location>
    </subcellularLocation>
</comment>
<dbReference type="GO" id="GO:0000107">
    <property type="term" value="F:imidazoleglycerol-phosphate synthase activity"/>
    <property type="evidence" value="ECO:0007669"/>
    <property type="project" value="UniProtKB-UniRule"/>
</dbReference>
<dbReference type="GO" id="GO:0005737">
    <property type="term" value="C:cytoplasm"/>
    <property type="evidence" value="ECO:0007669"/>
    <property type="project" value="UniProtKB-SubCell"/>
</dbReference>
<dbReference type="GO" id="GO:0016829">
    <property type="term" value="F:lyase activity"/>
    <property type="evidence" value="ECO:0007669"/>
    <property type="project" value="UniProtKB-KW"/>
</dbReference>
<comment type="similarity">
    <text evidence="2 9 10">Belongs to the HisA/HisF family.</text>
</comment>
<dbReference type="EMBL" id="CP001843">
    <property type="protein sequence ID" value="AEF85266.1"/>
    <property type="molecule type" value="Genomic_DNA"/>
</dbReference>
<evidence type="ECO:0000256" key="5">
    <source>
        <dbReference type="ARBA" id="ARBA00023102"/>
    </source>
</evidence>
<comment type="pathway">
    <text evidence="1 9">Amino-acid biosynthesis; L-histidine biosynthesis; L-histidine from 5-phospho-alpha-D-ribose 1-diphosphate: step 5/9.</text>
</comment>
<dbReference type="InterPro" id="IPR013785">
    <property type="entry name" value="Aldolase_TIM"/>
</dbReference>
<evidence type="ECO:0000256" key="2">
    <source>
        <dbReference type="ARBA" id="ARBA00009667"/>
    </source>
</evidence>
<comment type="function">
    <text evidence="7 9">IGPS catalyzes the conversion of PRFAR and glutamine to IGP, AICAR and glutamate. The HisF subunit catalyzes the cyclization activity that produces IGP and AICAR from PRFAR using the ammonia provided by the HisH subunit.</text>
</comment>
<feature type="active site" evidence="9">
    <location>
        <position position="11"/>
    </location>
</feature>
<dbReference type="SUPFAM" id="SSF51366">
    <property type="entry name" value="Ribulose-phoshate binding barrel"/>
    <property type="match status" value="1"/>
</dbReference>
<dbReference type="EC" id="4.3.2.10" evidence="9"/>
<dbReference type="GO" id="GO:0000105">
    <property type="term" value="P:L-histidine biosynthetic process"/>
    <property type="evidence" value="ECO:0007669"/>
    <property type="project" value="UniProtKB-UniRule"/>
</dbReference>
<proteinExistence type="inferred from homology"/>
<protein>
    <recommendedName>
        <fullName evidence="9">Imidazole glycerol phosphate synthase subunit HisF</fullName>
        <ecNumber evidence="9">4.3.2.10</ecNumber>
    </recommendedName>
    <alternativeName>
        <fullName evidence="9">IGP synthase cyclase subunit</fullName>
    </alternativeName>
    <alternativeName>
        <fullName evidence="9">IGP synthase subunit HisF</fullName>
    </alternativeName>
    <alternativeName>
        <fullName evidence="9">ImGP synthase subunit HisF</fullName>
        <shortName evidence="9">IGPS subunit HisF</shortName>
    </alternativeName>
</protein>
<dbReference type="InterPro" id="IPR004651">
    <property type="entry name" value="HisF"/>
</dbReference>
<dbReference type="Proteomes" id="UP000009223">
    <property type="component" value="Chromosome"/>
</dbReference>
<dbReference type="Pfam" id="PF00977">
    <property type="entry name" value="His_biosynth"/>
    <property type="match status" value="1"/>
</dbReference>
<name>F5YL06_TREPZ</name>
<dbReference type="UniPathway" id="UPA00031">
    <property type="reaction ID" value="UER00010"/>
</dbReference>
<reference evidence="11 12" key="2">
    <citation type="journal article" date="2011" name="ISME J.">
        <title>RNA-seq reveals cooperative metabolic interactions between two termite-gut spirochete species in co-culture.</title>
        <authorList>
            <person name="Rosenthal A.Z."/>
            <person name="Matson E.G."/>
            <person name="Eldar A."/>
            <person name="Leadbetter J.R."/>
        </authorList>
    </citation>
    <scope>NUCLEOTIDE SEQUENCE [LARGE SCALE GENOMIC DNA]</scope>
    <source>
        <strain evidence="12">ATCC BAA-887 / DSM 12427 / ZAS-2</strain>
    </source>
</reference>
<evidence type="ECO:0000256" key="10">
    <source>
        <dbReference type="RuleBase" id="RU003657"/>
    </source>
</evidence>
<dbReference type="STRING" id="545694.TREPR_3207"/>
<gene>
    <name evidence="9 11" type="primary">hisF</name>
    <name evidence="11" type="ordered locus">TREPR_3207</name>
</gene>
<evidence type="ECO:0000313" key="12">
    <source>
        <dbReference type="Proteomes" id="UP000009223"/>
    </source>
</evidence>
<dbReference type="NCBIfam" id="TIGR00735">
    <property type="entry name" value="hisF"/>
    <property type="match status" value="1"/>
</dbReference>
<comment type="subunit">
    <text evidence="3 9">Heterodimer of HisH and HisF.</text>
</comment>
<dbReference type="AlphaFoldDB" id="F5YL06"/>
<feature type="active site" evidence="9">
    <location>
        <position position="130"/>
    </location>
</feature>
<dbReference type="InterPro" id="IPR006062">
    <property type="entry name" value="His_biosynth"/>
</dbReference>
<dbReference type="RefSeq" id="WP_015707059.1">
    <property type="nucleotide sequence ID" value="NC_015578.1"/>
</dbReference>
<accession>F5YL06</accession>
<evidence type="ECO:0000256" key="9">
    <source>
        <dbReference type="HAMAP-Rule" id="MF_01013"/>
    </source>
</evidence>
<evidence type="ECO:0000256" key="3">
    <source>
        <dbReference type="ARBA" id="ARBA00011152"/>
    </source>
</evidence>
<evidence type="ECO:0000256" key="6">
    <source>
        <dbReference type="ARBA" id="ARBA00023239"/>
    </source>
</evidence>
<dbReference type="CDD" id="cd04731">
    <property type="entry name" value="HisF"/>
    <property type="match status" value="1"/>
</dbReference>
<dbReference type="HOGENOM" id="CLU_048577_4_0_12"/>
<sequence>MQAKRIIPCLDVDDGRVVKGVKFKGIQDAGDPVELARRYNDDGADELTFLDIGASYKSRATLLDVVRQVAAEVFIPLCVGGGIRTVEDMREAMNAGADKVSVCTSALQNPALLTEMARAYGSQCVVLSIDAKRVEHSGSEKPKWNAYSHGGREDTGIDAVEWAIKAVELGAGEILLNSIDADGTGAGYNLELTRAILAAVPVPVIASGGAGTLDQIANVLLPPGEQGGDQWGNADAALVASLLHFGKTTIPEIKKYAESKGVCVRW</sequence>
<evidence type="ECO:0000256" key="8">
    <source>
        <dbReference type="ARBA" id="ARBA00047838"/>
    </source>
</evidence>
<evidence type="ECO:0000256" key="1">
    <source>
        <dbReference type="ARBA" id="ARBA00005091"/>
    </source>
</evidence>
<keyword evidence="9" id="KW-0963">Cytoplasm</keyword>
<dbReference type="eggNOG" id="COG0107">
    <property type="taxonomic scope" value="Bacteria"/>
</dbReference>
<dbReference type="InterPro" id="IPR011060">
    <property type="entry name" value="RibuloseP-bd_barrel"/>
</dbReference>
<keyword evidence="12" id="KW-1185">Reference proteome</keyword>
<keyword evidence="6 9" id="KW-0456">Lyase</keyword>
<keyword evidence="4 9" id="KW-0028">Amino-acid biosynthesis</keyword>